<dbReference type="Pfam" id="PF00650">
    <property type="entry name" value="CRAL_TRIO"/>
    <property type="match status" value="1"/>
</dbReference>
<keyword evidence="4" id="KW-1185">Reference proteome</keyword>
<feature type="domain" description="CRAL-TRIO" evidence="2">
    <location>
        <begin position="141"/>
        <end position="287"/>
    </location>
</feature>
<feature type="compositionally biased region" description="Low complexity" evidence="1">
    <location>
        <begin position="386"/>
        <end position="404"/>
    </location>
</feature>
<proteinExistence type="predicted"/>
<reference evidence="3 4" key="1">
    <citation type="submission" date="2016-07" db="EMBL/GenBank/DDBJ databases">
        <title>Pervasive Adenine N6-methylation of Active Genes in Fungi.</title>
        <authorList>
            <consortium name="DOE Joint Genome Institute"/>
            <person name="Mondo S.J."/>
            <person name="Dannebaum R.O."/>
            <person name="Kuo R.C."/>
            <person name="Labutti K."/>
            <person name="Haridas S."/>
            <person name="Kuo A."/>
            <person name="Salamov A."/>
            <person name="Ahrendt S.R."/>
            <person name="Lipzen A."/>
            <person name="Sullivan W."/>
            <person name="Andreopoulos W.B."/>
            <person name="Clum A."/>
            <person name="Lindquist E."/>
            <person name="Daum C."/>
            <person name="Ramamoorthy G.K."/>
            <person name="Gryganskyi A."/>
            <person name="Culley D."/>
            <person name="Magnuson J.K."/>
            <person name="James T.Y."/>
            <person name="O'Malley M.A."/>
            <person name="Stajich J.E."/>
            <person name="Spatafora J.W."/>
            <person name="Visel A."/>
            <person name="Grigoriev I.V."/>
        </authorList>
    </citation>
    <scope>NUCLEOTIDE SEQUENCE [LARGE SCALE GENOMIC DNA]</scope>
    <source>
        <strain evidence="3 4">JEL800</strain>
    </source>
</reference>
<feature type="region of interest" description="Disordered" evidence="1">
    <location>
        <begin position="1"/>
        <end position="29"/>
    </location>
</feature>
<dbReference type="InterPro" id="IPR052578">
    <property type="entry name" value="PI_Transfer_CRAL-TRIO"/>
</dbReference>
<dbReference type="Gene3D" id="3.40.525.10">
    <property type="entry name" value="CRAL-TRIO lipid binding domain"/>
    <property type="match status" value="1"/>
</dbReference>
<name>A0A1Y2BN03_9FUNG</name>
<dbReference type="EMBL" id="MCGO01000057">
    <property type="protein sequence ID" value="ORY36138.1"/>
    <property type="molecule type" value="Genomic_DNA"/>
</dbReference>
<dbReference type="PANTHER" id="PTHR45824:SF29">
    <property type="entry name" value="GH16843P"/>
    <property type="match status" value="1"/>
</dbReference>
<gene>
    <name evidence="3" type="ORF">BCR33DRAFT_484666</name>
</gene>
<dbReference type="InterPro" id="IPR001251">
    <property type="entry name" value="CRAL-TRIO_dom"/>
</dbReference>
<dbReference type="InterPro" id="IPR036865">
    <property type="entry name" value="CRAL-TRIO_dom_sf"/>
</dbReference>
<dbReference type="OrthoDB" id="75724at2759"/>
<dbReference type="SUPFAM" id="SSF52087">
    <property type="entry name" value="CRAL/TRIO domain"/>
    <property type="match status" value="1"/>
</dbReference>
<dbReference type="SUPFAM" id="SSF46938">
    <property type="entry name" value="CRAL/TRIO N-terminal domain"/>
    <property type="match status" value="1"/>
</dbReference>
<sequence>MAEIKRDSVSGGGHGDISAPAAAPNTGGQSVRASVTSLTSFTNVSNSWLNLAELALSETKLSELRDIEQKFLSTARELYKSEKVDVLNDHELLKFLKCNKHHAGKALGAVSEHLAWRESFKTHDILHEDFNDQDQTGAAQFVGRTRTGVPILILNNSRHKTPKDAAGRDRVVRYAVHLVERARSEGILTDKLLVILDRFNTTNGQMDTYTFKTLIPIFQKNYPDTLQRFILFPNSTYFWMAWKLLKGSIDPVTLKKIEIRDNPETLIGIIDRDQLFERYGGLVKDMYDEIPITHDPETHPSPTSAAGDSDYPHSHHNHHEASSPDELIPTPTVDGSMPSSPHPTPTKTAAEQHAVSETTLDAPPAGSLGPVSQQQQPQINTDLNQPTPTSATSITSAPSPASTSGNSEPPKKSWWKFGSSSTTSPQKSAENTPQHSPDKASPGGSVTSPASSTVSSAPKSAGLAIPPLVPLTVEVLFDAESGMLATAESVGDNREKELGKKEVKDGKVKIQEPTESNFVI</sequence>
<feature type="compositionally biased region" description="Polar residues" evidence="1">
    <location>
        <begin position="345"/>
        <end position="359"/>
    </location>
</feature>
<evidence type="ECO:0000313" key="4">
    <source>
        <dbReference type="Proteomes" id="UP000193642"/>
    </source>
</evidence>
<dbReference type="PROSITE" id="PS50191">
    <property type="entry name" value="CRAL_TRIO"/>
    <property type="match status" value="1"/>
</dbReference>
<feature type="compositionally biased region" description="Low complexity" evidence="1">
    <location>
        <begin position="440"/>
        <end position="462"/>
    </location>
</feature>
<organism evidence="3 4">
    <name type="scientific">Rhizoclosmatium globosum</name>
    <dbReference type="NCBI Taxonomy" id="329046"/>
    <lineage>
        <taxon>Eukaryota</taxon>
        <taxon>Fungi</taxon>
        <taxon>Fungi incertae sedis</taxon>
        <taxon>Chytridiomycota</taxon>
        <taxon>Chytridiomycota incertae sedis</taxon>
        <taxon>Chytridiomycetes</taxon>
        <taxon>Chytridiales</taxon>
        <taxon>Chytriomycetaceae</taxon>
        <taxon>Rhizoclosmatium</taxon>
    </lineage>
</organism>
<accession>A0A1Y2BN03</accession>
<dbReference type="CDD" id="cd00170">
    <property type="entry name" value="SEC14"/>
    <property type="match status" value="1"/>
</dbReference>
<protein>
    <submittedName>
        <fullName evidence="3">CRAL/TRIO domain-containing protein</fullName>
    </submittedName>
</protein>
<feature type="compositionally biased region" description="Polar residues" evidence="1">
    <location>
        <begin position="370"/>
        <end position="385"/>
    </location>
</feature>
<evidence type="ECO:0000313" key="3">
    <source>
        <dbReference type="EMBL" id="ORY36138.1"/>
    </source>
</evidence>
<dbReference type="AlphaFoldDB" id="A0A1Y2BN03"/>
<dbReference type="Proteomes" id="UP000193642">
    <property type="component" value="Unassembled WGS sequence"/>
</dbReference>
<dbReference type="SMART" id="SM00516">
    <property type="entry name" value="SEC14"/>
    <property type="match status" value="1"/>
</dbReference>
<dbReference type="GO" id="GO:0008526">
    <property type="term" value="F:phosphatidylinositol transfer activity"/>
    <property type="evidence" value="ECO:0007669"/>
    <property type="project" value="TreeGrafter"/>
</dbReference>
<feature type="compositionally biased region" description="Polar residues" evidence="1">
    <location>
        <begin position="418"/>
        <end position="435"/>
    </location>
</feature>
<dbReference type="InterPro" id="IPR036273">
    <property type="entry name" value="CRAL/TRIO_N_dom_sf"/>
</dbReference>
<feature type="region of interest" description="Disordered" evidence="1">
    <location>
        <begin position="291"/>
        <end position="467"/>
    </location>
</feature>
<evidence type="ECO:0000259" key="2">
    <source>
        <dbReference type="PROSITE" id="PS50191"/>
    </source>
</evidence>
<dbReference type="PANTHER" id="PTHR45824">
    <property type="entry name" value="GH16843P"/>
    <property type="match status" value="1"/>
</dbReference>
<comment type="caution">
    <text evidence="3">The sequence shown here is derived from an EMBL/GenBank/DDBJ whole genome shotgun (WGS) entry which is preliminary data.</text>
</comment>
<evidence type="ECO:0000256" key="1">
    <source>
        <dbReference type="SAM" id="MobiDB-lite"/>
    </source>
</evidence>